<proteinExistence type="predicted"/>
<evidence type="ECO:0000313" key="1">
    <source>
        <dbReference type="EMBL" id="CBX98291.1"/>
    </source>
</evidence>
<name>E5A3S8_LEPMJ</name>
<dbReference type="Proteomes" id="UP000002668">
    <property type="component" value="Genome"/>
</dbReference>
<reference evidence="2" key="1">
    <citation type="journal article" date="2011" name="Nat. Commun.">
        <title>Effector diversification within compartments of the Leptosphaeria maculans genome affected by Repeat-Induced Point mutations.</title>
        <authorList>
            <person name="Rouxel T."/>
            <person name="Grandaubert J."/>
            <person name="Hane J.K."/>
            <person name="Hoede C."/>
            <person name="van de Wouw A.P."/>
            <person name="Couloux A."/>
            <person name="Dominguez V."/>
            <person name="Anthouard V."/>
            <person name="Bally P."/>
            <person name="Bourras S."/>
            <person name="Cozijnsen A.J."/>
            <person name="Ciuffetti L.M."/>
            <person name="Degrave A."/>
            <person name="Dilmaghani A."/>
            <person name="Duret L."/>
            <person name="Fudal I."/>
            <person name="Goodwin S.B."/>
            <person name="Gout L."/>
            <person name="Glaser N."/>
            <person name="Linglin J."/>
            <person name="Kema G.H.J."/>
            <person name="Lapalu N."/>
            <person name="Lawrence C.B."/>
            <person name="May K."/>
            <person name="Meyer M."/>
            <person name="Ollivier B."/>
            <person name="Poulain J."/>
            <person name="Schoch C.L."/>
            <person name="Simon A."/>
            <person name="Spatafora J.W."/>
            <person name="Stachowiak A."/>
            <person name="Turgeon B.G."/>
            <person name="Tyler B.M."/>
            <person name="Vincent D."/>
            <person name="Weissenbach J."/>
            <person name="Amselem J."/>
            <person name="Quesneville H."/>
            <person name="Oliver R.P."/>
            <person name="Wincker P."/>
            <person name="Balesdent M.-H."/>
            <person name="Howlett B.J."/>
        </authorList>
    </citation>
    <scope>NUCLEOTIDE SEQUENCE [LARGE SCALE GENOMIC DNA]</scope>
    <source>
        <strain evidence="2">JN3 / isolate v23.1.3 / race Av1-4-5-6-7-8</strain>
    </source>
</reference>
<organism evidence="2">
    <name type="scientific">Leptosphaeria maculans (strain JN3 / isolate v23.1.3 / race Av1-4-5-6-7-8)</name>
    <name type="common">Blackleg fungus</name>
    <name type="synonym">Phoma lingam</name>
    <dbReference type="NCBI Taxonomy" id="985895"/>
    <lineage>
        <taxon>Eukaryota</taxon>
        <taxon>Fungi</taxon>
        <taxon>Dikarya</taxon>
        <taxon>Ascomycota</taxon>
        <taxon>Pezizomycotina</taxon>
        <taxon>Dothideomycetes</taxon>
        <taxon>Pleosporomycetidae</taxon>
        <taxon>Pleosporales</taxon>
        <taxon>Pleosporineae</taxon>
        <taxon>Leptosphaeriaceae</taxon>
        <taxon>Plenodomus</taxon>
        <taxon>Plenodomus lingam/Leptosphaeria maculans species complex</taxon>
    </lineage>
</organism>
<protein>
    <submittedName>
        <fullName evidence="1">Uncharacterized protein</fullName>
    </submittedName>
</protein>
<dbReference type="eggNOG" id="ENOG502RHRH">
    <property type="taxonomic scope" value="Eukaryota"/>
</dbReference>
<dbReference type="RefSeq" id="XP_003841770.1">
    <property type="nucleotide sequence ID" value="XM_003841722.1"/>
</dbReference>
<dbReference type="OrthoDB" id="3747946at2759"/>
<dbReference type="HOGENOM" id="CLU_129400_0_0_1"/>
<dbReference type="InParanoid" id="E5A3S8"/>
<dbReference type="GeneID" id="13286591"/>
<gene>
    <name evidence="1" type="ORF">LEMA_P097000.1</name>
</gene>
<dbReference type="EMBL" id="FP929133">
    <property type="protein sequence ID" value="CBX98291.1"/>
    <property type="molecule type" value="Genomic_DNA"/>
</dbReference>
<sequence length="211" mass="22767">MCGCTLYDSPTCGHSWISMSQPCGFLADLLSCPNRQTYQTLVAPPYTCSTCDGGFADRETIEMVSGPWGCNQMLRAHVGGNYAIPGQWGNAPFLANGVTSPAMTPGAMVPFHGLGGPAITSAAMVPNTGFAPTYDHRLTGPYGPRPMMAQPPMIMSGPVMNNAPMVYNGYDFFDDGYVSDGRDYGSCSRRKQKSKYRYRYTDQAAGNCTVM</sequence>
<keyword evidence="2" id="KW-1185">Reference proteome</keyword>
<dbReference type="STRING" id="985895.E5A3S8"/>
<dbReference type="AlphaFoldDB" id="E5A3S8"/>
<dbReference type="OMA" id="IPGQWGN"/>
<dbReference type="VEuPathDB" id="FungiDB:LEMA_P097000.1"/>
<evidence type="ECO:0000313" key="2">
    <source>
        <dbReference type="Proteomes" id="UP000002668"/>
    </source>
</evidence>
<accession>E5A3S8</accession>